<dbReference type="AlphaFoldDB" id="A0A7C4JMS7"/>
<accession>A0A7C4JMS7</accession>
<dbReference type="GO" id="GO:0140359">
    <property type="term" value="F:ABC-type transporter activity"/>
    <property type="evidence" value="ECO:0007669"/>
    <property type="project" value="InterPro"/>
</dbReference>
<keyword evidence="2 5" id="KW-0812">Transmembrane</keyword>
<name>A0A7C4JMS7_STAMA</name>
<evidence type="ECO:0000313" key="8">
    <source>
        <dbReference type="EMBL" id="HGQ73655.1"/>
    </source>
</evidence>
<evidence type="ECO:0000259" key="6">
    <source>
        <dbReference type="Pfam" id="PF12698"/>
    </source>
</evidence>
<evidence type="ECO:0000256" key="4">
    <source>
        <dbReference type="ARBA" id="ARBA00023136"/>
    </source>
</evidence>
<protein>
    <submittedName>
        <fullName evidence="8">ABC transporter</fullName>
    </submittedName>
</protein>
<feature type="transmembrane region" description="Helical" evidence="5">
    <location>
        <begin position="26"/>
        <end position="49"/>
    </location>
</feature>
<evidence type="ECO:0000256" key="5">
    <source>
        <dbReference type="SAM" id="Phobius"/>
    </source>
</evidence>
<comment type="caution">
    <text evidence="8">The sequence shown here is derived from an EMBL/GenBank/DDBJ whole genome shotgun (WGS) entry which is preliminary data.</text>
</comment>
<sequence length="264" mass="30126">MYKKSDLRDLSNIIKWDLMKLKNQKIFLAMRLSWFIVQITVFARVISLIVRGFTGFDYFEFYLLGIYSSLLYTSSISRGYVLADEFDSGIVEYHLSLPVKRSVLVIGRILGSAISALLFTLPMMFVILIILKLITMVLEIIVSIITAFLFSIGVVSFVVLVVLRFKSGDATDIFFGTIDALLIRLSSVFYPLPIIARIAPYYYVALVNPITHFSDFIRIIFIPEYVLYTLNPIGMVMYILALAIGLLVLLIDYYEKKLEAGSWK</sequence>
<feature type="transmembrane region" description="Helical" evidence="5">
    <location>
        <begin position="103"/>
        <end position="131"/>
    </location>
</feature>
<comment type="subcellular location">
    <subcellularLocation>
        <location evidence="1">Membrane</location>
        <topology evidence="1">Multi-pass membrane protein</topology>
    </subcellularLocation>
</comment>
<feature type="transmembrane region" description="Helical" evidence="5">
    <location>
        <begin position="138"/>
        <end position="161"/>
    </location>
</feature>
<feature type="transmembrane region" description="Helical" evidence="5">
    <location>
        <begin position="173"/>
        <end position="192"/>
    </location>
</feature>
<keyword evidence="4 5" id="KW-0472">Membrane</keyword>
<gene>
    <name evidence="7" type="ORF">ENU09_01025</name>
    <name evidence="8" type="ORF">ENU20_01050</name>
</gene>
<feature type="transmembrane region" description="Helical" evidence="5">
    <location>
        <begin position="201"/>
        <end position="221"/>
    </location>
</feature>
<dbReference type="Pfam" id="PF12698">
    <property type="entry name" value="ABC2_membrane_3"/>
    <property type="match status" value="1"/>
</dbReference>
<reference evidence="8" key="1">
    <citation type="journal article" date="2020" name="mSystems">
        <title>Genome- and Community-Level Interaction Insights into Carbon Utilization and Element Cycling Functions of Hydrothermarchaeota in Hydrothermal Sediment.</title>
        <authorList>
            <person name="Zhou Z."/>
            <person name="Liu Y."/>
            <person name="Xu W."/>
            <person name="Pan J."/>
            <person name="Luo Z.H."/>
            <person name="Li M."/>
        </authorList>
    </citation>
    <scope>NUCLEOTIDE SEQUENCE [LARGE SCALE GENOMIC DNA]</scope>
    <source>
        <strain evidence="7">SpSt-638</strain>
        <strain evidence="8">SpSt-648</strain>
    </source>
</reference>
<evidence type="ECO:0000256" key="2">
    <source>
        <dbReference type="ARBA" id="ARBA00022692"/>
    </source>
</evidence>
<organism evidence="8">
    <name type="scientific">Staphylothermus marinus</name>
    <dbReference type="NCBI Taxonomy" id="2280"/>
    <lineage>
        <taxon>Archaea</taxon>
        <taxon>Thermoproteota</taxon>
        <taxon>Thermoprotei</taxon>
        <taxon>Desulfurococcales</taxon>
        <taxon>Desulfurococcaceae</taxon>
        <taxon>Staphylothermus</taxon>
    </lineage>
</organism>
<dbReference type="GO" id="GO:0043190">
    <property type="term" value="C:ATP-binding cassette (ABC) transporter complex"/>
    <property type="evidence" value="ECO:0007669"/>
    <property type="project" value="InterPro"/>
</dbReference>
<feature type="domain" description="ABC-2 type transporter transmembrane" evidence="6">
    <location>
        <begin position="55"/>
        <end position="250"/>
    </location>
</feature>
<evidence type="ECO:0000256" key="3">
    <source>
        <dbReference type="ARBA" id="ARBA00022989"/>
    </source>
</evidence>
<proteinExistence type="predicted"/>
<dbReference type="EMBL" id="DTBE01000029">
    <property type="protein sequence ID" value="HGQ59301.1"/>
    <property type="molecule type" value="Genomic_DNA"/>
</dbReference>
<dbReference type="PIRSF" id="PIRSF006648">
    <property type="entry name" value="DrrB"/>
    <property type="match status" value="1"/>
</dbReference>
<dbReference type="InterPro" id="IPR000412">
    <property type="entry name" value="ABC_2_transport"/>
</dbReference>
<evidence type="ECO:0000313" key="7">
    <source>
        <dbReference type="EMBL" id="HGQ59301.1"/>
    </source>
</evidence>
<evidence type="ECO:0000256" key="1">
    <source>
        <dbReference type="ARBA" id="ARBA00004141"/>
    </source>
</evidence>
<dbReference type="EMBL" id="DTBP01000010">
    <property type="protein sequence ID" value="HGQ73655.1"/>
    <property type="molecule type" value="Genomic_DNA"/>
</dbReference>
<keyword evidence="3 5" id="KW-1133">Transmembrane helix</keyword>
<feature type="transmembrane region" description="Helical" evidence="5">
    <location>
        <begin position="233"/>
        <end position="254"/>
    </location>
</feature>
<dbReference type="InterPro" id="IPR013525">
    <property type="entry name" value="ABC2_TM"/>
</dbReference>